<dbReference type="EMBL" id="JABFDY010000028">
    <property type="protein sequence ID" value="KAF7686736.1"/>
    <property type="molecule type" value="Genomic_DNA"/>
</dbReference>
<evidence type="ECO:0000259" key="3">
    <source>
        <dbReference type="PROSITE" id="PS50041"/>
    </source>
</evidence>
<dbReference type="InterPro" id="IPR016186">
    <property type="entry name" value="C-type_lectin-like/link_sf"/>
</dbReference>
<dbReference type="Proteomes" id="UP000606274">
    <property type="component" value="Unassembled WGS sequence"/>
</dbReference>
<dbReference type="PROSITE" id="PS00615">
    <property type="entry name" value="C_TYPE_LECTIN_1"/>
    <property type="match status" value="1"/>
</dbReference>
<dbReference type="Gene3D" id="3.10.100.10">
    <property type="entry name" value="Mannose-Binding Protein A, subunit A"/>
    <property type="match status" value="1"/>
</dbReference>
<dbReference type="InterPro" id="IPR033989">
    <property type="entry name" value="CD209-like_CTLD"/>
</dbReference>
<dbReference type="InterPro" id="IPR050111">
    <property type="entry name" value="C-type_lectin/snaclec_domain"/>
</dbReference>
<dbReference type="Pfam" id="PF00059">
    <property type="entry name" value="Lectin_C"/>
    <property type="match status" value="1"/>
</dbReference>
<gene>
    <name evidence="4" type="ORF">HF521_015129</name>
</gene>
<dbReference type="PANTHER" id="PTHR22803">
    <property type="entry name" value="MANNOSE, PHOSPHOLIPASE, LECTIN RECEPTOR RELATED"/>
    <property type="match status" value="1"/>
</dbReference>
<keyword evidence="5" id="KW-1185">Reference proteome</keyword>
<dbReference type="GO" id="GO:0030246">
    <property type="term" value="F:carbohydrate binding"/>
    <property type="evidence" value="ECO:0007669"/>
    <property type="project" value="UniProtKB-KW"/>
</dbReference>
<dbReference type="AlphaFoldDB" id="A0A8T0A6R5"/>
<dbReference type="SMART" id="SM00034">
    <property type="entry name" value="CLECT"/>
    <property type="match status" value="1"/>
</dbReference>
<comment type="caution">
    <text evidence="4">The sequence shown here is derived from an EMBL/GenBank/DDBJ whole genome shotgun (WGS) entry which is preliminary data.</text>
</comment>
<reference evidence="4" key="1">
    <citation type="submission" date="2020-08" db="EMBL/GenBank/DDBJ databases">
        <title>Chromosome-level assembly of Southern catfish (Silurus meridionalis) provides insights into visual adaptation to the nocturnal and benthic lifestyles.</title>
        <authorList>
            <person name="Zhang Y."/>
            <person name="Wang D."/>
            <person name="Peng Z."/>
        </authorList>
    </citation>
    <scope>NUCLEOTIDE SEQUENCE</scope>
    <source>
        <strain evidence="4">SWU-2019-XX</strain>
        <tissue evidence="4">Muscle</tissue>
    </source>
</reference>
<dbReference type="CDD" id="cd03590">
    <property type="entry name" value="CLECT_DC-SIGN_like"/>
    <property type="match status" value="1"/>
</dbReference>
<dbReference type="InterPro" id="IPR016187">
    <property type="entry name" value="CTDL_fold"/>
</dbReference>
<keyword evidence="2" id="KW-1015">Disulfide bond</keyword>
<protein>
    <recommendedName>
        <fullName evidence="3">C-type lectin domain-containing protein</fullName>
    </recommendedName>
</protein>
<dbReference type="PROSITE" id="PS50041">
    <property type="entry name" value="C_TYPE_LECTIN_2"/>
    <property type="match status" value="1"/>
</dbReference>
<feature type="domain" description="C-type lectin" evidence="3">
    <location>
        <begin position="14"/>
        <end position="132"/>
    </location>
</feature>
<accession>A0A8T0A6R5</accession>
<organism evidence="4 5">
    <name type="scientific">Silurus meridionalis</name>
    <name type="common">Southern catfish</name>
    <name type="synonym">Silurus soldatovi meridionalis</name>
    <dbReference type="NCBI Taxonomy" id="175797"/>
    <lineage>
        <taxon>Eukaryota</taxon>
        <taxon>Metazoa</taxon>
        <taxon>Chordata</taxon>
        <taxon>Craniata</taxon>
        <taxon>Vertebrata</taxon>
        <taxon>Euteleostomi</taxon>
        <taxon>Actinopterygii</taxon>
        <taxon>Neopterygii</taxon>
        <taxon>Teleostei</taxon>
        <taxon>Ostariophysi</taxon>
        <taxon>Siluriformes</taxon>
        <taxon>Siluridae</taxon>
        <taxon>Silurus</taxon>
    </lineage>
</organism>
<evidence type="ECO:0000256" key="1">
    <source>
        <dbReference type="ARBA" id="ARBA00022734"/>
    </source>
</evidence>
<sequence>MQAKELVKEGWRVFGTGVYHISTEKKSWAESRQYCREKGADLVTIKSEEEQEFIIQQMGIDYQAWIGLSDIETEGKWKWVDGTELTSGTGFWYNGEPNDAGNNEDCAEMWKFSDKMAWNDRPCSVQSKWICEKNLL</sequence>
<dbReference type="InterPro" id="IPR018378">
    <property type="entry name" value="C-type_lectin_CS"/>
</dbReference>
<evidence type="ECO:0000313" key="5">
    <source>
        <dbReference type="Proteomes" id="UP000606274"/>
    </source>
</evidence>
<evidence type="ECO:0000256" key="2">
    <source>
        <dbReference type="ARBA" id="ARBA00023157"/>
    </source>
</evidence>
<dbReference type="SUPFAM" id="SSF56436">
    <property type="entry name" value="C-type lectin-like"/>
    <property type="match status" value="1"/>
</dbReference>
<proteinExistence type="predicted"/>
<keyword evidence="1" id="KW-0430">Lectin</keyword>
<dbReference type="InterPro" id="IPR001304">
    <property type="entry name" value="C-type_lectin-like"/>
</dbReference>
<name>A0A8T0A6R5_SILME</name>
<evidence type="ECO:0000313" key="4">
    <source>
        <dbReference type="EMBL" id="KAF7686736.1"/>
    </source>
</evidence>